<dbReference type="InterPro" id="IPR028055">
    <property type="entry name" value="YidC/Oxa/ALB_C"/>
</dbReference>
<evidence type="ECO:0000256" key="10">
    <source>
        <dbReference type="ARBA" id="ARBA00023186"/>
    </source>
</evidence>
<keyword evidence="8 13" id="KW-1133">Transmembrane helix</keyword>
<dbReference type="CDD" id="cd20070">
    <property type="entry name" value="5TM_YidC_Alb3"/>
    <property type="match status" value="1"/>
</dbReference>
<dbReference type="NCBIfam" id="TIGR03592">
    <property type="entry name" value="yidC_oxa1_cterm"/>
    <property type="match status" value="1"/>
</dbReference>
<dbReference type="GO" id="GO:0032977">
    <property type="term" value="F:membrane insertase activity"/>
    <property type="evidence" value="ECO:0007669"/>
    <property type="project" value="InterPro"/>
</dbReference>
<keyword evidence="7 13" id="KW-0653">Protein transport</keyword>
<dbReference type="InterPro" id="IPR047196">
    <property type="entry name" value="YidC_ALB_C"/>
</dbReference>
<proteinExistence type="inferred from homology"/>
<evidence type="ECO:0000256" key="1">
    <source>
        <dbReference type="ARBA" id="ARBA00004429"/>
    </source>
</evidence>
<dbReference type="Proteomes" id="UP000198796">
    <property type="component" value="Unassembled WGS sequence"/>
</dbReference>
<evidence type="ECO:0000259" key="16">
    <source>
        <dbReference type="Pfam" id="PF14849"/>
    </source>
</evidence>
<keyword evidence="18" id="KW-1185">Reference proteome</keyword>
<evidence type="ECO:0000256" key="6">
    <source>
        <dbReference type="ARBA" id="ARBA00022692"/>
    </source>
</evidence>
<protein>
    <recommendedName>
        <fullName evidence="3 13">Membrane protein insertase YidC</fullName>
    </recommendedName>
    <alternativeName>
        <fullName evidence="12 13">Foldase YidC</fullName>
    </alternativeName>
    <alternativeName>
        <fullName evidence="11 13">Membrane integrase YidC</fullName>
    </alternativeName>
    <alternativeName>
        <fullName evidence="13">Membrane protein YidC</fullName>
    </alternativeName>
</protein>
<evidence type="ECO:0000256" key="14">
    <source>
        <dbReference type="SAM" id="MobiDB-lite"/>
    </source>
</evidence>
<keyword evidence="4 13" id="KW-0813">Transport</keyword>
<dbReference type="PANTHER" id="PTHR12428">
    <property type="entry name" value="OXA1"/>
    <property type="match status" value="1"/>
</dbReference>
<dbReference type="EMBL" id="FOJU01000003">
    <property type="protein sequence ID" value="SFB00356.1"/>
    <property type="molecule type" value="Genomic_DNA"/>
</dbReference>
<keyword evidence="5 13" id="KW-1003">Cell membrane</keyword>
<evidence type="ECO:0000256" key="5">
    <source>
        <dbReference type="ARBA" id="ARBA00022475"/>
    </source>
</evidence>
<evidence type="ECO:0000256" key="3">
    <source>
        <dbReference type="ARBA" id="ARBA00015325"/>
    </source>
</evidence>
<evidence type="ECO:0000256" key="12">
    <source>
        <dbReference type="ARBA" id="ARBA00033342"/>
    </source>
</evidence>
<dbReference type="InterPro" id="IPR038221">
    <property type="entry name" value="YidC_periplasmic_sf"/>
</dbReference>
<dbReference type="InterPro" id="IPR028053">
    <property type="entry name" value="Membr_insert_YidC_N"/>
</dbReference>
<evidence type="ECO:0000256" key="7">
    <source>
        <dbReference type="ARBA" id="ARBA00022927"/>
    </source>
</evidence>
<dbReference type="Pfam" id="PF14849">
    <property type="entry name" value="YidC_periplas"/>
    <property type="match status" value="1"/>
</dbReference>
<evidence type="ECO:0000256" key="13">
    <source>
        <dbReference type="HAMAP-Rule" id="MF_01810"/>
    </source>
</evidence>
<keyword evidence="6 13" id="KW-0812">Transmembrane</keyword>
<dbReference type="PRINTS" id="PR00701">
    <property type="entry name" value="60KDINNERMP"/>
</dbReference>
<dbReference type="PANTHER" id="PTHR12428:SF65">
    <property type="entry name" value="CYTOCHROME C OXIDASE ASSEMBLY PROTEIN COX18, MITOCHONDRIAL"/>
    <property type="match status" value="1"/>
</dbReference>
<accession>A0A1I0XIV5</accession>
<dbReference type="HAMAP" id="MF_01810">
    <property type="entry name" value="YidC_type1"/>
    <property type="match status" value="1"/>
</dbReference>
<evidence type="ECO:0000256" key="11">
    <source>
        <dbReference type="ARBA" id="ARBA00033245"/>
    </source>
</evidence>
<dbReference type="InterPro" id="IPR019998">
    <property type="entry name" value="Membr_insert_YidC"/>
</dbReference>
<gene>
    <name evidence="13" type="primary">yidC</name>
    <name evidence="17" type="ORF">SAMN05421688_2277</name>
</gene>
<feature type="region of interest" description="Disordered" evidence="14">
    <location>
        <begin position="47"/>
        <end position="66"/>
    </location>
</feature>
<feature type="domain" description="Membrane insertase YidC/Oxa/ALB C-terminal" evidence="15">
    <location>
        <begin position="373"/>
        <end position="576"/>
    </location>
</feature>
<feature type="transmembrane region" description="Helical" evidence="13">
    <location>
        <begin position="436"/>
        <end position="456"/>
    </location>
</feature>
<dbReference type="OrthoDB" id="9780552at2"/>
<dbReference type="InterPro" id="IPR001708">
    <property type="entry name" value="YidC/ALB3/OXA1/COX18"/>
</dbReference>
<dbReference type="GO" id="GO:0005886">
    <property type="term" value="C:plasma membrane"/>
    <property type="evidence" value="ECO:0007669"/>
    <property type="project" value="UniProtKB-SubCell"/>
</dbReference>
<feature type="transmembrane region" description="Helical" evidence="13">
    <location>
        <begin position="373"/>
        <end position="393"/>
    </location>
</feature>
<dbReference type="CDD" id="cd19961">
    <property type="entry name" value="EcYidC-like_peri"/>
    <property type="match status" value="1"/>
</dbReference>
<evidence type="ECO:0000313" key="18">
    <source>
        <dbReference type="Proteomes" id="UP000198796"/>
    </source>
</evidence>
<name>A0A1I0XIV5_9RHOB</name>
<dbReference type="GO" id="GO:0051205">
    <property type="term" value="P:protein insertion into membrane"/>
    <property type="evidence" value="ECO:0007669"/>
    <property type="project" value="TreeGrafter"/>
</dbReference>
<dbReference type="NCBIfam" id="NF002353">
    <property type="entry name" value="PRK01318.1-4"/>
    <property type="match status" value="1"/>
</dbReference>
<comment type="subcellular location">
    <subcellularLocation>
        <location evidence="1">Cell inner membrane</location>
        <topology evidence="1">Multi-pass membrane protein</topology>
    </subcellularLocation>
    <subcellularLocation>
        <location evidence="13">Cell membrane</location>
        <topology evidence="13">Multi-pass membrane protein</topology>
    </subcellularLocation>
</comment>
<organism evidence="17 18">
    <name type="scientific">Poseidonocella pacifica</name>
    <dbReference type="NCBI Taxonomy" id="871651"/>
    <lineage>
        <taxon>Bacteria</taxon>
        <taxon>Pseudomonadati</taxon>
        <taxon>Pseudomonadota</taxon>
        <taxon>Alphaproteobacteria</taxon>
        <taxon>Rhodobacterales</taxon>
        <taxon>Roseobacteraceae</taxon>
        <taxon>Poseidonocella</taxon>
    </lineage>
</organism>
<reference evidence="17 18" key="1">
    <citation type="submission" date="2016-10" db="EMBL/GenBank/DDBJ databases">
        <authorList>
            <person name="de Groot N.N."/>
        </authorList>
    </citation>
    <scope>NUCLEOTIDE SEQUENCE [LARGE SCALE GENOMIC DNA]</scope>
    <source>
        <strain evidence="17 18">DSM 29316</strain>
    </source>
</reference>
<comment type="subunit">
    <text evidence="13">Interacts with the Sec translocase complex via SecD. Specifically interacts with transmembrane segments of nascent integral membrane proteins during membrane integration.</text>
</comment>
<dbReference type="STRING" id="871651.SAMN05421688_2277"/>
<dbReference type="GO" id="GO:0015031">
    <property type="term" value="P:protein transport"/>
    <property type="evidence" value="ECO:0007669"/>
    <property type="project" value="UniProtKB-KW"/>
</dbReference>
<feature type="domain" description="Membrane insertase YidC N-terminal" evidence="16">
    <location>
        <begin position="75"/>
        <end position="361"/>
    </location>
</feature>
<feature type="transmembrane region" description="Helical" evidence="13">
    <location>
        <begin position="542"/>
        <end position="562"/>
    </location>
</feature>
<dbReference type="Pfam" id="PF02096">
    <property type="entry name" value="60KD_IMP"/>
    <property type="match status" value="1"/>
</dbReference>
<dbReference type="RefSeq" id="WP_092064673.1">
    <property type="nucleotide sequence ID" value="NZ_FOJU01000003.1"/>
</dbReference>
<evidence type="ECO:0000256" key="4">
    <source>
        <dbReference type="ARBA" id="ARBA00022448"/>
    </source>
</evidence>
<evidence type="ECO:0000313" key="17">
    <source>
        <dbReference type="EMBL" id="SFB00356.1"/>
    </source>
</evidence>
<feature type="transmembrane region" description="Helical" evidence="13">
    <location>
        <begin position="501"/>
        <end position="521"/>
    </location>
</feature>
<dbReference type="AlphaFoldDB" id="A0A1I0XIV5"/>
<sequence length="600" mass="66585">MDNQNKNLILATALSFVVILVWFLLFPPPDRAPTTDVAEQSEQIEAADPALPRADGPAASTASTDIAATDADAPRIQIDTPRVSGSISLLGGRIDDLSLKDYRVSIDEDSDNVTVLKPVGSSSAYYALFGWAASTGVDATAVPGPDTIWEGVEGQTLTPSSPVTLTWDNGAGLLFERTIAVDEDFMFTVSQSVTNAGNGEATLRPYGLLRRHGEPENLKDFFILHEGLVRMSDGALQEADYGKIADFPVDDREGAAAERVEVAENGWIGFTDHYWMATLVPQNGFRSTAKYFSGRDIYQAEAVSGLQTIAPGESATVETRLFAGAKEWETIRHYQNDEGVEGFVDSIDWGWFFFLTKPIFAVLHWLNQLIGNMGWAIIGLTVLIKIILFPLAYKSYSSMAKMKELQPEMEKLKERTGDDRQKLQQEMMALYKKEKVNPAAGCLPILMQIPIFFSLYKVIFVTLELRHAPWIGWIRDLSAPDPSSIYNLFGLLPWGPPETGTIMATVFIGLLPIILGISMWLQQKLNPAPADPTQQMIFAWMPWVFMFMLGGFASGLVVYWIANNTITFTQQYLIMRSHGYKPDVFGNILGSFRRKSRDET</sequence>
<keyword evidence="10 13" id="KW-0143">Chaperone</keyword>
<feature type="transmembrane region" description="Helical" evidence="13">
    <location>
        <begin position="7"/>
        <end position="26"/>
    </location>
</feature>
<evidence type="ECO:0000259" key="15">
    <source>
        <dbReference type="Pfam" id="PF02096"/>
    </source>
</evidence>
<dbReference type="PRINTS" id="PR01900">
    <property type="entry name" value="YIDCPROTEIN"/>
</dbReference>
<keyword evidence="9 13" id="KW-0472">Membrane</keyword>
<dbReference type="NCBIfam" id="TIGR03593">
    <property type="entry name" value="yidC_nterm"/>
    <property type="match status" value="1"/>
</dbReference>
<comment type="similarity">
    <text evidence="2 13">Belongs to the OXA1/ALB3/YidC family. Type 1 subfamily.</text>
</comment>
<dbReference type="Gene3D" id="2.70.98.90">
    <property type="match status" value="1"/>
</dbReference>
<comment type="function">
    <text evidence="13">Required for the insertion and/or proper folding and/or complex formation of integral membrane proteins into the membrane. Involved in integration of membrane proteins that insert both dependently and independently of the Sec translocase complex, as well as at least some lipoproteins. Aids folding of multispanning membrane proteins.</text>
</comment>
<evidence type="ECO:0000256" key="2">
    <source>
        <dbReference type="ARBA" id="ARBA00010527"/>
    </source>
</evidence>
<evidence type="ECO:0000256" key="9">
    <source>
        <dbReference type="ARBA" id="ARBA00023136"/>
    </source>
</evidence>
<evidence type="ECO:0000256" key="8">
    <source>
        <dbReference type="ARBA" id="ARBA00022989"/>
    </source>
</evidence>